<dbReference type="EMBL" id="MLKD01000005">
    <property type="protein sequence ID" value="OQE26808.1"/>
    <property type="molecule type" value="Genomic_DNA"/>
</dbReference>
<evidence type="ECO:0000256" key="1">
    <source>
        <dbReference type="ARBA" id="ARBA00010467"/>
    </source>
</evidence>
<comment type="caution">
    <text evidence="13">The sequence shown here is derived from an EMBL/GenBank/DDBJ whole genome shotgun (WGS) entry which is preliminary data.</text>
</comment>
<evidence type="ECO:0000259" key="10">
    <source>
        <dbReference type="Pfam" id="PF08914"/>
    </source>
</evidence>
<dbReference type="OrthoDB" id="435460at2759"/>
<keyword evidence="6" id="KW-0804">Transcription</keyword>
<dbReference type="SUPFAM" id="SSF52113">
    <property type="entry name" value="BRCT domain"/>
    <property type="match status" value="1"/>
</dbReference>
<dbReference type="GO" id="GO:0010833">
    <property type="term" value="P:telomere maintenance via telomere lengthening"/>
    <property type="evidence" value="ECO:0007669"/>
    <property type="project" value="UniProtKB-UniRule"/>
</dbReference>
<evidence type="ECO:0000313" key="14">
    <source>
        <dbReference type="Proteomes" id="UP000191285"/>
    </source>
</evidence>
<feature type="domain" description="TRF2-interacting telomeric protein/Rap1 C-terminal" evidence="11">
    <location>
        <begin position="355"/>
        <end position="435"/>
    </location>
</feature>
<dbReference type="CDD" id="cd11655">
    <property type="entry name" value="rap1_myb-like"/>
    <property type="match status" value="1"/>
</dbReference>
<dbReference type="InterPro" id="IPR015010">
    <property type="entry name" value="TERF2IP_Myb"/>
</dbReference>
<keyword evidence="5" id="KW-0010">Activator</keyword>
<dbReference type="Proteomes" id="UP000191285">
    <property type="component" value="Unassembled WGS sequence"/>
</dbReference>
<feature type="domain" description="TERF2-interacting telomeric protein 1 Myb" evidence="10">
    <location>
        <begin position="108"/>
        <end position="167"/>
    </location>
</feature>
<gene>
    <name evidence="13" type="ORF">PENSTE_c005G01073</name>
</gene>
<dbReference type="Pfam" id="PF08914">
    <property type="entry name" value="Myb_Rap1"/>
    <property type="match status" value="1"/>
</dbReference>
<dbReference type="PANTHER" id="PTHR16466">
    <property type="entry name" value="TELOMERE REPEAT-BINDING FACTOR 2-INTERACTING PROTEIN 1"/>
    <property type="match status" value="1"/>
</dbReference>
<dbReference type="Gene3D" id="1.10.10.60">
    <property type="entry name" value="Homeodomain-like"/>
    <property type="match status" value="1"/>
</dbReference>
<comment type="function">
    <text evidence="8">Involved in the regulation of telomere length, clustering and has a specific role in telomere position effect (TPE).</text>
</comment>
<evidence type="ECO:0000256" key="6">
    <source>
        <dbReference type="ARBA" id="ARBA00023163"/>
    </source>
</evidence>
<evidence type="ECO:0000256" key="8">
    <source>
        <dbReference type="RuleBase" id="RU367107"/>
    </source>
</evidence>
<dbReference type="GO" id="GO:0070187">
    <property type="term" value="C:shelterin complex"/>
    <property type="evidence" value="ECO:0007669"/>
    <property type="project" value="TreeGrafter"/>
</dbReference>
<feature type="compositionally biased region" description="Acidic residues" evidence="9">
    <location>
        <begin position="327"/>
        <end position="347"/>
    </location>
</feature>
<organism evidence="13 14">
    <name type="scientific">Penicillium steckii</name>
    <dbReference type="NCBI Taxonomy" id="303698"/>
    <lineage>
        <taxon>Eukaryota</taxon>
        <taxon>Fungi</taxon>
        <taxon>Dikarya</taxon>
        <taxon>Ascomycota</taxon>
        <taxon>Pezizomycotina</taxon>
        <taxon>Eurotiomycetes</taxon>
        <taxon>Eurotiomycetidae</taxon>
        <taxon>Eurotiales</taxon>
        <taxon>Aspergillaceae</taxon>
        <taxon>Penicillium</taxon>
    </lineage>
</organism>
<evidence type="ECO:0000259" key="12">
    <source>
        <dbReference type="Pfam" id="PF16589"/>
    </source>
</evidence>
<accession>A0A1V6TKC6</accession>
<sequence length="444" mass="50004">MSVSNNVPGNLFQGVRFWISREVPQRSMFKDLITKHSGQVTLMENDADVKLVDHTKKNIPTGCYSYKYIEQCVRQGRLVDLEAHRAGPSQPRGMGASNIPKKGTRSFFTLEDDQLLYDFLQQFENQENAPLHGNKIYQLFERRFPKHTWQSSRSRYLKKLRGNPRPGGGIPRPDLLRSEPETQRQGQVPPPPTTSAQTASSLRTTKNPVQTEAASSTRESINRASPSFSLLEKQTNPKRKHSAAHEIPRVSEASSAKRRMFAAPSVISDSLRASPVRGVQSIPSSPGERVHELRSENGRDTAIQESHQDEVDMLFLELPFLPSTPEPVDEDFDAQNEGGGGDDEDNDMIDWVERQVSRGFDDAIIDDALCCTSLNCKRAEQVLQVLATGKPIPDDMPGVWTPKDDEDLEGQNAREIKRVIEKHGERFVGDRWKYLSEARDRGMV</sequence>
<dbReference type="Gene3D" id="3.40.50.10190">
    <property type="entry name" value="BRCT domain"/>
    <property type="match status" value="1"/>
</dbReference>
<feature type="region of interest" description="Disordered" evidence="9">
    <location>
        <begin position="151"/>
        <end position="256"/>
    </location>
</feature>
<dbReference type="Pfam" id="PF11626">
    <property type="entry name" value="Rap1_C"/>
    <property type="match status" value="1"/>
</dbReference>
<comment type="subcellular location">
    <subcellularLocation>
        <location evidence="8">Nucleus</location>
    </subcellularLocation>
    <subcellularLocation>
        <location evidence="8">Chromosome</location>
        <location evidence="8">Telomere</location>
    </subcellularLocation>
</comment>
<dbReference type="InterPro" id="IPR038104">
    <property type="entry name" value="Rap1_C_sf"/>
</dbReference>
<dbReference type="InterPro" id="IPR039595">
    <property type="entry name" value="TE2IP/Rap1"/>
</dbReference>
<keyword evidence="2 8" id="KW-0158">Chromosome</keyword>
<evidence type="ECO:0000256" key="7">
    <source>
        <dbReference type="ARBA" id="ARBA00023242"/>
    </source>
</evidence>
<dbReference type="AlphaFoldDB" id="A0A1V6TKC6"/>
<dbReference type="GO" id="GO:0031848">
    <property type="term" value="P:protection from non-homologous end joining at telomere"/>
    <property type="evidence" value="ECO:0007669"/>
    <property type="project" value="TreeGrafter"/>
</dbReference>
<feature type="domain" description="BRCT" evidence="12">
    <location>
        <begin position="10"/>
        <end position="83"/>
    </location>
</feature>
<evidence type="ECO:0000313" key="13">
    <source>
        <dbReference type="EMBL" id="OQE26808.1"/>
    </source>
</evidence>
<comment type="similarity">
    <text evidence="1 8">Belongs to the RAP1 family.</text>
</comment>
<dbReference type="InterPro" id="IPR021661">
    <property type="entry name" value="Rap1_C"/>
</dbReference>
<dbReference type="SUPFAM" id="SSF46689">
    <property type="entry name" value="Homeodomain-like"/>
    <property type="match status" value="1"/>
</dbReference>
<dbReference type="Pfam" id="PF16589">
    <property type="entry name" value="BRCT_2"/>
    <property type="match status" value="1"/>
</dbReference>
<dbReference type="InterPro" id="IPR009057">
    <property type="entry name" value="Homeodomain-like_sf"/>
</dbReference>
<comment type="subunit">
    <text evidence="8">Homodimer.</text>
</comment>
<reference evidence="14" key="1">
    <citation type="journal article" date="2017" name="Nat. Microbiol.">
        <title>Global analysis of biosynthetic gene clusters reveals vast potential of secondary metabolite production in Penicillium species.</title>
        <authorList>
            <person name="Nielsen J.C."/>
            <person name="Grijseels S."/>
            <person name="Prigent S."/>
            <person name="Ji B."/>
            <person name="Dainat J."/>
            <person name="Nielsen K.F."/>
            <person name="Frisvad J.C."/>
            <person name="Workman M."/>
            <person name="Nielsen J."/>
        </authorList>
    </citation>
    <scope>NUCLEOTIDE SEQUENCE [LARGE SCALE GENOMIC DNA]</scope>
    <source>
        <strain evidence="14">IBT 24891</strain>
    </source>
</reference>
<keyword evidence="4" id="KW-0805">Transcription regulation</keyword>
<evidence type="ECO:0000256" key="3">
    <source>
        <dbReference type="ARBA" id="ARBA00022895"/>
    </source>
</evidence>
<name>A0A1V6TKC6_9EURO</name>
<evidence type="ECO:0000256" key="9">
    <source>
        <dbReference type="SAM" id="MobiDB-lite"/>
    </source>
</evidence>
<keyword evidence="7 8" id="KW-0539">Nucleus</keyword>
<evidence type="ECO:0000256" key="5">
    <source>
        <dbReference type="ARBA" id="ARBA00023159"/>
    </source>
</evidence>
<keyword evidence="3 8" id="KW-0779">Telomere</keyword>
<feature type="region of interest" description="Disordered" evidence="9">
    <location>
        <begin position="325"/>
        <end position="347"/>
    </location>
</feature>
<protein>
    <recommendedName>
        <fullName evidence="8">DNA-binding protein RAP1</fullName>
    </recommendedName>
</protein>
<dbReference type="Gene3D" id="1.10.10.2170">
    <property type="match status" value="1"/>
</dbReference>
<proteinExistence type="inferred from homology"/>
<dbReference type="STRING" id="303698.A0A1V6TKC6"/>
<evidence type="ECO:0000256" key="4">
    <source>
        <dbReference type="ARBA" id="ARBA00023015"/>
    </source>
</evidence>
<dbReference type="PANTHER" id="PTHR16466:SF6">
    <property type="entry name" value="TELOMERIC REPEAT-BINDING FACTOR 2-INTERACTING PROTEIN 1"/>
    <property type="match status" value="1"/>
</dbReference>
<evidence type="ECO:0000256" key="2">
    <source>
        <dbReference type="ARBA" id="ARBA00022454"/>
    </source>
</evidence>
<evidence type="ECO:0000259" key="11">
    <source>
        <dbReference type="Pfam" id="PF11626"/>
    </source>
</evidence>
<keyword evidence="14" id="KW-1185">Reference proteome</keyword>
<dbReference type="GO" id="GO:0042162">
    <property type="term" value="F:telomeric DNA binding"/>
    <property type="evidence" value="ECO:0007669"/>
    <property type="project" value="TreeGrafter"/>
</dbReference>
<dbReference type="InterPro" id="IPR001357">
    <property type="entry name" value="BRCT_dom"/>
</dbReference>
<feature type="compositionally biased region" description="Polar residues" evidence="9">
    <location>
        <begin position="202"/>
        <end position="234"/>
    </location>
</feature>
<dbReference type="InterPro" id="IPR036420">
    <property type="entry name" value="BRCT_dom_sf"/>
</dbReference>